<evidence type="ECO:0000256" key="9">
    <source>
        <dbReference type="ARBA" id="ARBA00022833"/>
    </source>
</evidence>
<dbReference type="GO" id="GO:0008270">
    <property type="term" value="F:zinc ion binding"/>
    <property type="evidence" value="ECO:0007669"/>
    <property type="project" value="InterPro"/>
</dbReference>
<evidence type="ECO:0000256" key="6">
    <source>
        <dbReference type="ARBA" id="ARBA00022723"/>
    </source>
</evidence>
<evidence type="ECO:0000256" key="2">
    <source>
        <dbReference type="ARBA" id="ARBA00004613"/>
    </source>
</evidence>
<keyword evidence="7 13" id="KW-0732">Signal</keyword>
<dbReference type="RefSeq" id="WP_091178108.1">
    <property type="nucleotide sequence ID" value="NZ_FOFA01000002.1"/>
</dbReference>
<dbReference type="AlphaFoldDB" id="A0A1H9CG06"/>
<evidence type="ECO:0000256" key="7">
    <source>
        <dbReference type="ARBA" id="ARBA00022729"/>
    </source>
</evidence>
<protein>
    <submittedName>
        <fullName evidence="16">F5/8 type C domain-containing protein</fullName>
    </submittedName>
</protein>
<dbReference type="GO" id="GO:0005615">
    <property type="term" value="C:extracellular space"/>
    <property type="evidence" value="ECO:0007669"/>
    <property type="project" value="InterPro"/>
</dbReference>
<evidence type="ECO:0000256" key="10">
    <source>
        <dbReference type="ARBA" id="ARBA00023049"/>
    </source>
</evidence>
<feature type="region of interest" description="Disordered" evidence="12">
    <location>
        <begin position="28"/>
        <end position="77"/>
    </location>
</feature>
<accession>A0A1H9CG06</accession>
<dbReference type="Pfam" id="PF07504">
    <property type="entry name" value="FTP"/>
    <property type="match status" value="1"/>
</dbReference>
<evidence type="ECO:0000259" key="14">
    <source>
        <dbReference type="Pfam" id="PF00754"/>
    </source>
</evidence>
<dbReference type="STRING" id="1036181.SAMN05421756_102191"/>
<dbReference type="PANTHER" id="PTHR33478:SF1">
    <property type="entry name" value="EXTRACELLULAR METALLOPROTEINASE MEP"/>
    <property type="match status" value="1"/>
</dbReference>
<dbReference type="GO" id="GO:0006508">
    <property type="term" value="P:proteolysis"/>
    <property type="evidence" value="ECO:0007669"/>
    <property type="project" value="UniProtKB-KW"/>
</dbReference>
<dbReference type="InterPro" id="IPR008979">
    <property type="entry name" value="Galactose-bd-like_sf"/>
</dbReference>
<keyword evidence="4" id="KW-0964">Secreted</keyword>
<feature type="compositionally biased region" description="Low complexity" evidence="12">
    <location>
        <begin position="55"/>
        <end position="71"/>
    </location>
</feature>
<dbReference type="OrthoDB" id="5377264at2"/>
<keyword evidence="10" id="KW-0482">Metalloprotease</keyword>
<name>A0A1H9CG06_9ACTN</name>
<dbReference type="Pfam" id="PF13620">
    <property type="entry name" value="CarboxypepD_reg"/>
    <property type="match status" value="1"/>
</dbReference>
<evidence type="ECO:0000313" key="16">
    <source>
        <dbReference type="EMBL" id="SEP99947.1"/>
    </source>
</evidence>
<dbReference type="EMBL" id="FOFA01000002">
    <property type="protein sequence ID" value="SEP99947.1"/>
    <property type="molecule type" value="Genomic_DNA"/>
</dbReference>
<dbReference type="Pfam" id="PF00754">
    <property type="entry name" value="F5_F8_type_C"/>
    <property type="match status" value="1"/>
</dbReference>
<dbReference type="InterPro" id="IPR050371">
    <property type="entry name" value="Fungal_virulence_M36"/>
</dbReference>
<reference evidence="17" key="1">
    <citation type="submission" date="2016-10" db="EMBL/GenBank/DDBJ databases">
        <authorList>
            <person name="Varghese N."/>
            <person name="Submissions S."/>
        </authorList>
    </citation>
    <scope>NUCLEOTIDE SEQUENCE [LARGE SCALE GENOMIC DNA]</scope>
    <source>
        <strain evidence="17">CGMCC 4.6856</strain>
    </source>
</reference>
<feature type="chain" id="PRO_5039470822" evidence="13">
    <location>
        <begin position="23"/>
        <end position="979"/>
    </location>
</feature>
<dbReference type="SUPFAM" id="SSF49452">
    <property type="entry name" value="Starch-binding domain-like"/>
    <property type="match status" value="1"/>
</dbReference>
<keyword evidence="5" id="KW-0645">Protease</keyword>
<evidence type="ECO:0000256" key="12">
    <source>
        <dbReference type="SAM" id="MobiDB-lite"/>
    </source>
</evidence>
<evidence type="ECO:0000256" key="8">
    <source>
        <dbReference type="ARBA" id="ARBA00022801"/>
    </source>
</evidence>
<keyword evidence="9" id="KW-0862">Zinc</keyword>
<evidence type="ECO:0000256" key="13">
    <source>
        <dbReference type="SAM" id="SignalP"/>
    </source>
</evidence>
<dbReference type="Gene3D" id="2.60.40.1120">
    <property type="entry name" value="Carboxypeptidase-like, regulatory domain"/>
    <property type="match status" value="1"/>
</dbReference>
<comment type="similarity">
    <text evidence="3">Belongs to the peptidase M36 family.</text>
</comment>
<dbReference type="InterPro" id="IPR027268">
    <property type="entry name" value="Peptidase_M4/M1_CTD_sf"/>
</dbReference>
<dbReference type="Gene3D" id="2.60.120.260">
    <property type="entry name" value="Galactose-binding domain-like"/>
    <property type="match status" value="1"/>
</dbReference>
<keyword evidence="17" id="KW-1185">Reference proteome</keyword>
<feature type="compositionally biased region" description="Basic and acidic residues" evidence="12">
    <location>
        <begin position="45"/>
        <end position="54"/>
    </location>
</feature>
<dbReference type="InterPro" id="IPR013784">
    <property type="entry name" value="Carb-bd-like_fold"/>
</dbReference>
<dbReference type="PANTHER" id="PTHR33478">
    <property type="entry name" value="EXTRACELLULAR METALLOPROTEINASE MEP"/>
    <property type="match status" value="1"/>
</dbReference>
<evidence type="ECO:0000313" key="17">
    <source>
        <dbReference type="Proteomes" id="UP000198504"/>
    </source>
</evidence>
<evidence type="ECO:0000256" key="5">
    <source>
        <dbReference type="ARBA" id="ARBA00022670"/>
    </source>
</evidence>
<dbReference type="Pfam" id="PF02128">
    <property type="entry name" value="Peptidase_M36"/>
    <property type="match status" value="1"/>
</dbReference>
<dbReference type="SUPFAM" id="SSF55486">
    <property type="entry name" value="Metalloproteases ('zincins'), catalytic domain"/>
    <property type="match status" value="1"/>
</dbReference>
<comment type="subcellular location">
    <subcellularLocation>
        <location evidence="2">Secreted</location>
    </subcellularLocation>
</comment>
<keyword evidence="6" id="KW-0479">Metal-binding</keyword>
<dbReference type="GO" id="GO:0004222">
    <property type="term" value="F:metalloendopeptidase activity"/>
    <property type="evidence" value="ECO:0007669"/>
    <property type="project" value="InterPro"/>
</dbReference>
<comment type="cofactor">
    <cofactor evidence="1">
        <name>Zn(2+)</name>
        <dbReference type="ChEBI" id="CHEBI:29105"/>
    </cofactor>
</comment>
<dbReference type="InterPro" id="IPR000421">
    <property type="entry name" value="FA58C"/>
</dbReference>
<evidence type="ECO:0000256" key="11">
    <source>
        <dbReference type="ARBA" id="ARBA00023145"/>
    </source>
</evidence>
<dbReference type="Proteomes" id="UP000198504">
    <property type="component" value="Unassembled WGS sequence"/>
</dbReference>
<keyword evidence="8" id="KW-0378">Hydrolase</keyword>
<dbReference type="Gene3D" id="3.10.170.10">
    <property type="match status" value="1"/>
</dbReference>
<feature type="domain" description="F5/8 type C" evidence="14">
    <location>
        <begin position="820"/>
        <end position="933"/>
    </location>
</feature>
<evidence type="ECO:0000256" key="4">
    <source>
        <dbReference type="ARBA" id="ARBA00022525"/>
    </source>
</evidence>
<evidence type="ECO:0000256" key="1">
    <source>
        <dbReference type="ARBA" id="ARBA00001947"/>
    </source>
</evidence>
<dbReference type="GO" id="GO:0030246">
    <property type="term" value="F:carbohydrate binding"/>
    <property type="evidence" value="ECO:0007669"/>
    <property type="project" value="InterPro"/>
</dbReference>
<keyword evidence="11" id="KW-0865">Zymogen</keyword>
<evidence type="ECO:0000259" key="15">
    <source>
        <dbReference type="Pfam" id="PF07504"/>
    </source>
</evidence>
<feature type="domain" description="FTP" evidence="15">
    <location>
        <begin position="140"/>
        <end position="189"/>
    </location>
</feature>
<gene>
    <name evidence="16" type="ORF">SAMN05421756_102191</name>
</gene>
<dbReference type="InterPro" id="IPR011096">
    <property type="entry name" value="FTP_domain"/>
</dbReference>
<sequence>MHRRRRLIPLLAGALCASSLLAAGPVPAGATPLGPGKPSPSAPSKPERKGDLDVRSAGGAAQPGAQQRSRPGTAAAEERWRAVLGDQAVVQLDPLTGTPRMLARLDGFLTGRSGSSAEKVVLRYLRKHATELGLQPGDLDTLVLRKNYKDVAGIRHLSWVQVVGGVPVFGNGLKANVTKRGEIISLEGAPIEDLANQAAAAGPATVSADQSRRAAATDVGGRVADVRQTRKGARSVWANRDSASLVWFLTPGGLRRGWSTRVQAGGTLDYQHVIDASSGAVLLRHDLVDFANGDALVYDNYPGAPRGGEQHRRNLVKAGYLGKDAETLAGGTYVAAWSDINDDDLQNPGEAVPVPGRSGDGAQYRLTPFTTGSAFCATTVCTWDPTEKGSWKVNREADVTQGFYFTSRYHDYLKAKPFGFTRSAGNFEARGGDAVQLNALDGAATDGDMPDANHVDNANMSTPPDGTPPTMQMYLFHAPGATDDEDPFVPASSAFDADVILHEYTHGLSNRLVVDATGTSTLNSVQAGSMGEAWSDYYAQDYLVHSGFERDTSAAGEILTGRYVAAGQSLIRTMPIDCPVGTTSEACTRLDGSRGGYTYGELSAVIGEAEVHASGEIWGQTLWDLRRTLGHKVTGALVTRAMELSPADPSFLDMRNAIVQADLAVYKGKHTKTVWKVFAHRGMGFFAGTTDAADARPVEDFSRPPGKSTPRAAITGRVTDSVTGLGLADVRVAVGGHDSGFGGDYTARTDADGRYRIDHVAAGTYPVVLTSPAGYLPASRTATVTTDGAEVDYALRRDWAAANGGAQVVSAGGPDFTPYGCGPLAALDTSLGTGWVTTSGDEEVPTNKPTPKALVVALPAAVDVQAVAVDPAATCGVAGSASTGDYRIETSPDLKAWTTVSEGTFTAEDRGRLNEIAVKGSTGTRFVRFTALSPQVPDLATNCPDGAYDGCVYMSLAELVVYGSGSAAPDVAAVASGRR</sequence>
<dbReference type="Gene3D" id="1.10.390.10">
    <property type="entry name" value="Neutral Protease Domain 2"/>
    <property type="match status" value="1"/>
</dbReference>
<dbReference type="InterPro" id="IPR001842">
    <property type="entry name" value="Peptidase_M36"/>
</dbReference>
<organism evidence="16 17">
    <name type="scientific">Microlunatus flavus</name>
    <dbReference type="NCBI Taxonomy" id="1036181"/>
    <lineage>
        <taxon>Bacteria</taxon>
        <taxon>Bacillati</taxon>
        <taxon>Actinomycetota</taxon>
        <taxon>Actinomycetes</taxon>
        <taxon>Propionibacteriales</taxon>
        <taxon>Propionibacteriaceae</taxon>
        <taxon>Microlunatus</taxon>
    </lineage>
</organism>
<dbReference type="SUPFAM" id="SSF49785">
    <property type="entry name" value="Galactose-binding domain-like"/>
    <property type="match status" value="1"/>
</dbReference>
<feature type="signal peptide" evidence="13">
    <location>
        <begin position="1"/>
        <end position="22"/>
    </location>
</feature>
<proteinExistence type="inferred from homology"/>
<evidence type="ECO:0000256" key="3">
    <source>
        <dbReference type="ARBA" id="ARBA00006006"/>
    </source>
</evidence>